<evidence type="ECO:0000256" key="1">
    <source>
        <dbReference type="ARBA" id="ARBA00022741"/>
    </source>
</evidence>
<dbReference type="RefSeq" id="WP_144087555.1">
    <property type="nucleotide sequence ID" value="NZ_VMHE01000001.1"/>
</dbReference>
<dbReference type="Gene3D" id="2.30.30.940">
    <property type="match status" value="1"/>
</dbReference>
<dbReference type="Pfam" id="PF18335">
    <property type="entry name" value="SH3_13"/>
    <property type="match status" value="1"/>
</dbReference>
<evidence type="ECO:0000256" key="2">
    <source>
        <dbReference type="ARBA" id="ARBA00022840"/>
    </source>
</evidence>
<keyword evidence="3" id="KW-0238">DNA-binding</keyword>
<dbReference type="GO" id="GO:0009338">
    <property type="term" value="C:exodeoxyribonuclease V complex"/>
    <property type="evidence" value="ECO:0007669"/>
    <property type="project" value="TreeGrafter"/>
</dbReference>
<comment type="caution">
    <text evidence="6">The sequence shown here is derived from an EMBL/GenBank/DDBJ whole genome shotgun (WGS) entry which is preliminary data.</text>
</comment>
<evidence type="ECO:0000313" key="6">
    <source>
        <dbReference type="EMBL" id="TSJ67796.1"/>
    </source>
</evidence>
<feature type="binding site" evidence="3">
    <location>
        <begin position="355"/>
        <end position="359"/>
    </location>
    <ligand>
        <name>ATP</name>
        <dbReference type="ChEBI" id="CHEBI:30616"/>
    </ligand>
</feature>
<keyword evidence="3" id="KW-0378">Hydrolase</keyword>
<dbReference type="InterPro" id="IPR027417">
    <property type="entry name" value="P-loop_NTPase"/>
</dbReference>
<feature type="compositionally biased region" description="Acidic residues" evidence="4">
    <location>
        <begin position="784"/>
        <end position="794"/>
    </location>
</feature>
<dbReference type="CDD" id="cd17933">
    <property type="entry name" value="DEXSc_RecD-like"/>
    <property type="match status" value="1"/>
</dbReference>
<sequence length="810" mass="92265">MTEQLYIKGQLNHMIFHNAEKQFSIASIKLEETNLDTKEDEFVVKGHLPKLTYGNDYIFYGKMESHPRFGDQFQVFTYEKELPKTEESLIRYLASDLFYGIGLKTAKKIVGKLGIDTVEKVLMDETVLDGIVSMKKETKQQFIQDLRLHQGFDRVTVELSKYGIGLQLAQKIYALHQEKTLDVLTENPYQLVFQIEGFGFQRADEIAQQIGIRKDHPTRIQAGILHVLEEESLNGHVFVYEKYLIRQASELLFSHGTNGDFSFDIYFQSLIEESLLVKENDRIYLPQLYFAEEGIASQLARIQEVKEDATYAESELLKLIGDLEEREGISYGEEQYEAIKMALDEKVMILTGGPGTGKTTVVKGILESYQKLCDKEKTIKDSDYLLCAPTGRAAKRLSESTGMKAKTIHSLLGWSGENEFEYDAGNQLEGKLIIIDEFSMVDVWLANRLVKAIPSSMKVILVGDEDQLPSVGPGEVLSDLLKSDCIKVARLEEIYRQKEDSSIIKLAHAIKNDRFEELDLSKSSDFNFFPTTTENTAVMIEKIVERALAKGYTQRDIQVLAPMYRSKAGIHALNEALQQLFNPPSQQKREIKHFDSIYRSGDKVIQLVNQPEKKVFNGDIGEIRAIKKPTETETKKEEMIVDFEGLEVSYTRQDFNQLMLAYAISIHKSQGSEFPIVIIPIVRSFRRMLVKNLIYTAITRGKSSLIICGEYNELMDGLRQKNFFNRNTTLVERLKHVWGMSVDEIDRNAAIEVSESAKELSGSQDEASSDKIIETKQVKPKIESEDDYEGLPLEDAEKHDDGLSPYDFMD</sequence>
<evidence type="ECO:0000259" key="5">
    <source>
        <dbReference type="SMART" id="SM00382"/>
    </source>
</evidence>
<feature type="compositionally biased region" description="Basic and acidic residues" evidence="4">
    <location>
        <begin position="768"/>
        <end position="783"/>
    </location>
</feature>
<reference evidence="6 7" key="1">
    <citation type="submission" date="2019-07" db="EMBL/GenBank/DDBJ databases">
        <title>Allobacillus sp. nov. SKP isolated from shrimp paste of Euphausiacea.</title>
        <authorList>
            <person name="Kanchanasin P."/>
            <person name="Tanasupawat S."/>
            <person name="Shi W."/>
            <person name="Wu L."/>
            <person name="Ma J."/>
        </authorList>
    </citation>
    <scope>NUCLEOTIDE SEQUENCE [LARGE SCALE GENOMIC DNA]</scope>
    <source>
        <strain evidence="6 7">SKP4-8</strain>
    </source>
</reference>
<dbReference type="Pfam" id="PF23139">
    <property type="entry name" value="OB_YrrC"/>
    <property type="match status" value="1"/>
</dbReference>
<dbReference type="AlphaFoldDB" id="A0A556PTS8"/>
<feature type="region of interest" description="Disordered" evidence="4">
    <location>
        <begin position="756"/>
        <end position="810"/>
    </location>
</feature>
<name>A0A556PTS8_9BACI</name>
<organism evidence="6 7">
    <name type="scientific">Allobacillus salarius</name>
    <dbReference type="NCBI Taxonomy" id="1955272"/>
    <lineage>
        <taxon>Bacteria</taxon>
        <taxon>Bacillati</taxon>
        <taxon>Bacillota</taxon>
        <taxon>Bacilli</taxon>
        <taxon>Bacillales</taxon>
        <taxon>Bacillaceae</taxon>
        <taxon>Allobacillus</taxon>
    </lineage>
</organism>
<dbReference type="InterPro" id="IPR029493">
    <property type="entry name" value="RecD2-like_HHH"/>
</dbReference>
<dbReference type="GO" id="GO:0003677">
    <property type="term" value="F:DNA binding"/>
    <property type="evidence" value="ECO:0007669"/>
    <property type="project" value="UniProtKB-UniRule"/>
</dbReference>
<evidence type="ECO:0000313" key="7">
    <source>
        <dbReference type="Proteomes" id="UP000316425"/>
    </source>
</evidence>
<dbReference type="Proteomes" id="UP000316425">
    <property type="component" value="Unassembled WGS sequence"/>
</dbReference>
<dbReference type="EC" id="5.6.2.3" evidence="3"/>
<dbReference type="GO" id="GO:0043139">
    <property type="term" value="F:5'-3' DNA helicase activity"/>
    <property type="evidence" value="ECO:0007669"/>
    <property type="project" value="UniProtKB-UniRule"/>
</dbReference>
<dbReference type="Pfam" id="PF13538">
    <property type="entry name" value="UvrD_C_2"/>
    <property type="match status" value="1"/>
</dbReference>
<dbReference type="GO" id="GO:0005524">
    <property type="term" value="F:ATP binding"/>
    <property type="evidence" value="ECO:0007669"/>
    <property type="project" value="UniProtKB-UniRule"/>
</dbReference>
<evidence type="ECO:0000256" key="3">
    <source>
        <dbReference type="HAMAP-Rule" id="MF_01488"/>
    </source>
</evidence>
<dbReference type="OrthoDB" id="9803432at2"/>
<dbReference type="SMART" id="SM00382">
    <property type="entry name" value="AAA"/>
    <property type="match status" value="1"/>
</dbReference>
<dbReference type="Pfam" id="PF14490">
    <property type="entry name" value="HHH_RecD2"/>
    <property type="match status" value="1"/>
</dbReference>
<feature type="domain" description="AAA+ ATPase" evidence="5">
    <location>
        <begin position="344"/>
        <end position="493"/>
    </location>
</feature>
<gene>
    <name evidence="3" type="primary">recD2</name>
    <name evidence="6" type="ORF">FPQ13_01640</name>
</gene>
<dbReference type="Pfam" id="PF13245">
    <property type="entry name" value="AAA_19"/>
    <property type="match status" value="1"/>
</dbReference>
<keyword evidence="7" id="KW-1185">Reference proteome</keyword>
<dbReference type="InterPro" id="IPR050534">
    <property type="entry name" value="Coronavir_polyprotein_1ab"/>
</dbReference>
<dbReference type="InterPro" id="IPR027785">
    <property type="entry name" value="UvrD-like_helicase_C"/>
</dbReference>
<comment type="catalytic activity">
    <reaction evidence="3">
        <text>ATP + H2O = ADP + phosphate + H(+)</text>
        <dbReference type="Rhea" id="RHEA:13065"/>
        <dbReference type="ChEBI" id="CHEBI:15377"/>
        <dbReference type="ChEBI" id="CHEBI:15378"/>
        <dbReference type="ChEBI" id="CHEBI:30616"/>
        <dbReference type="ChEBI" id="CHEBI:43474"/>
        <dbReference type="ChEBI" id="CHEBI:456216"/>
        <dbReference type="EC" id="5.6.2.3"/>
    </reaction>
</comment>
<comment type="function">
    <text evidence="3">DNA-dependent ATPase and ATP-dependent 5'-3' DNA helicase. Has no activity on blunt DNA or DNA with 3'-overhangs, requires at least 10 bases of 5'-ssDNA for helicase activity.</text>
</comment>
<dbReference type="InterPro" id="IPR006345">
    <property type="entry name" value="RecD2"/>
</dbReference>
<comment type="similarity">
    <text evidence="3">Belongs to the RecD family. RecD2 subfamily.</text>
</comment>
<dbReference type="NCBIfam" id="TIGR01448">
    <property type="entry name" value="recD_rel"/>
    <property type="match status" value="1"/>
</dbReference>
<dbReference type="Gene3D" id="3.40.50.300">
    <property type="entry name" value="P-loop containing nucleotide triphosphate hydrolases"/>
    <property type="match status" value="2"/>
</dbReference>
<dbReference type="SUPFAM" id="SSF52540">
    <property type="entry name" value="P-loop containing nucleoside triphosphate hydrolases"/>
    <property type="match status" value="1"/>
</dbReference>
<dbReference type="InterPro" id="IPR055446">
    <property type="entry name" value="RecD2_N_OB"/>
</dbReference>
<keyword evidence="2 3" id="KW-0067">ATP-binding</keyword>
<dbReference type="GO" id="GO:0016887">
    <property type="term" value="F:ATP hydrolysis activity"/>
    <property type="evidence" value="ECO:0007669"/>
    <property type="project" value="RHEA"/>
</dbReference>
<dbReference type="CDD" id="cd18809">
    <property type="entry name" value="SF1_C_RecD"/>
    <property type="match status" value="1"/>
</dbReference>
<accession>A0A556PTS8</accession>
<dbReference type="EMBL" id="VMHE01000001">
    <property type="protein sequence ID" value="TSJ67796.1"/>
    <property type="molecule type" value="Genomic_DNA"/>
</dbReference>
<dbReference type="PANTHER" id="PTHR43788">
    <property type="entry name" value="DNA2/NAM7 HELICASE FAMILY MEMBER"/>
    <property type="match status" value="1"/>
</dbReference>
<protein>
    <recommendedName>
        <fullName evidence="3">ATP-dependent RecD2 DNA helicase</fullName>
        <ecNumber evidence="3">5.6.2.3</ecNumber>
    </recommendedName>
    <alternativeName>
        <fullName evidence="3">DNA 5'-3' helicase subunit RecD2</fullName>
    </alternativeName>
</protein>
<dbReference type="GO" id="GO:0006310">
    <property type="term" value="P:DNA recombination"/>
    <property type="evidence" value="ECO:0007669"/>
    <property type="project" value="InterPro"/>
</dbReference>
<dbReference type="PANTHER" id="PTHR43788:SF6">
    <property type="entry name" value="DNA HELICASE B"/>
    <property type="match status" value="1"/>
</dbReference>
<proteinExistence type="inferred from homology"/>
<dbReference type="InterPro" id="IPR003593">
    <property type="entry name" value="AAA+_ATPase"/>
</dbReference>
<keyword evidence="3 6" id="KW-0347">Helicase</keyword>
<keyword evidence="3" id="KW-0413">Isomerase</keyword>
<evidence type="ECO:0000256" key="4">
    <source>
        <dbReference type="SAM" id="MobiDB-lite"/>
    </source>
</evidence>
<dbReference type="HAMAP" id="MF_01488">
    <property type="entry name" value="RecD2"/>
    <property type="match status" value="1"/>
</dbReference>
<dbReference type="GO" id="GO:0017116">
    <property type="term" value="F:single-stranded DNA helicase activity"/>
    <property type="evidence" value="ECO:0007669"/>
    <property type="project" value="TreeGrafter"/>
</dbReference>
<dbReference type="InterPro" id="IPR041451">
    <property type="entry name" value="RecD2_SH13"/>
</dbReference>
<keyword evidence="1 3" id="KW-0547">Nucleotide-binding</keyword>